<keyword evidence="2" id="KW-0830">Ubiquinone</keyword>
<dbReference type="Pfam" id="PF06983">
    <property type="entry name" value="3-dmu-9_3-mt"/>
    <property type="match status" value="1"/>
</dbReference>
<dbReference type="GO" id="GO:0008168">
    <property type="term" value="F:methyltransferase activity"/>
    <property type="evidence" value="ECO:0007669"/>
    <property type="project" value="UniProtKB-KW"/>
</dbReference>
<comment type="caution">
    <text evidence="2">The sequence shown here is derived from an EMBL/GenBank/DDBJ whole genome shotgun (WGS) entry which is preliminary data.</text>
</comment>
<reference evidence="2 3" key="1">
    <citation type="submission" date="2013-02" db="EMBL/GenBank/DDBJ databases">
        <authorList>
            <person name="Fiebig A."/>
            <person name="Goeker M."/>
            <person name="Klenk H.-P.P."/>
        </authorList>
    </citation>
    <scope>NUCLEOTIDE SEQUENCE [LARGE SCALE GENOMIC DNA]</scope>
    <source>
        <strain evidence="2 3">DSM 19309</strain>
    </source>
</reference>
<dbReference type="Gene3D" id="3.10.180.10">
    <property type="entry name" value="2,3-Dihydroxybiphenyl 1,2-Dioxygenase, domain 1"/>
    <property type="match status" value="1"/>
</dbReference>
<evidence type="ECO:0000259" key="1">
    <source>
        <dbReference type="Pfam" id="PF06983"/>
    </source>
</evidence>
<name>A0A017HHQ6_9RHOB</name>
<dbReference type="HOGENOM" id="CLU_046006_17_1_5"/>
<dbReference type="AlphaFoldDB" id="A0A017HHQ6"/>
<dbReference type="GO" id="GO:0032259">
    <property type="term" value="P:methylation"/>
    <property type="evidence" value="ECO:0007669"/>
    <property type="project" value="UniProtKB-KW"/>
</dbReference>
<accession>A0A017HHQ6</accession>
<proteinExistence type="predicted"/>
<gene>
    <name evidence="2" type="ORF">Rumeso_04590</name>
</gene>
<feature type="domain" description="PhnB-like" evidence="1">
    <location>
        <begin position="4"/>
        <end position="129"/>
    </location>
</feature>
<keyword evidence="2" id="KW-0489">Methyltransferase</keyword>
<dbReference type="STRING" id="442562.Rumeso_04590"/>
<dbReference type="InterPro" id="IPR029068">
    <property type="entry name" value="Glyas_Bleomycin-R_OHBP_Dase"/>
</dbReference>
<organism evidence="2 3">
    <name type="scientific">Rubellimicrobium mesophilum DSM 19309</name>
    <dbReference type="NCBI Taxonomy" id="442562"/>
    <lineage>
        <taxon>Bacteria</taxon>
        <taxon>Pseudomonadati</taxon>
        <taxon>Pseudomonadota</taxon>
        <taxon>Alphaproteobacteria</taxon>
        <taxon>Rhodobacterales</taxon>
        <taxon>Roseobacteraceae</taxon>
        <taxon>Rubellimicrobium</taxon>
    </lineage>
</organism>
<dbReference type="PANTHER" id="PTHR33990:SF1">
    <property type="entry name" value="PROTEIN YJDN"/>
    <property type="match status" value="1"/>
</dbReference>
<evidence type="ECO:0000313" key="3">
    <source>
        <dbReference type="Proteomes" id="UP000019666"/>
    </source>
</evidence>
<sequence>MQPVPYLFFQGNTAEALRAYARVFGSPEPQIMLMGSLPEEQRMGARPEAVMHGAVQVDQGWIYGADDQDASEAGKGAGCVAVTQKTAEESRRIFDALAEGGQVILPISQTFWSPAFGMLTDRFGTRWMIDTQGAQMPEGTSAAPAESTAA</sequence>
<dbReference type="InterPro" id="IPR028973">
    <property type="entry name" value="PhnB-like"/>
</dbReference>
<dbReference type="CDD" id="cd06588">
    <property type="entry name" value="PhnB_like"/>
    <property type="match status" value="1"/>
</dbReference>
<dbReference type="PATRIC" id="fig|442562.3.peg.4519"/>
<evidence type="ECO:0000313" key="2">
    <source>
        <dbReference type="EMBL" id="EYD73855.1"/>
    </source>
</evidence>
<dbReference type="OrthoDB" id="9795306at2"/>
<keyword evidence="3" id="KW-1185">Reference proteome</keyword>
<dbReference type="PANTHER" id="PTHR33990">
    <property type="entry name" value="PROTEIN YJDN-RELATED"/>
    <property type="match status" value="1"/>
</dbReference>
<dbReference type="RefSeq" id="WP_051521460.1">
    <property type="nucleotide sequence ID" value="NZ_KK088600.1"/>
</dbReference>
<keyword evidence="2" id="KW-0808">Transferase</keyword>
<protein>
    <submittedName>
        <fullName evidence="2">PhnB protein, putative DNA binding protein 3-demethylubiquinone-9 3-methyltransferase domain protein</fullName>
    </submittedName>
</protein>
<dbReference type="EMBL" id="AOSK01000128">
    <property type="protein sequence ID" value="EYD73855.1"/>
    <property type="molecule type" value="Genomic_DNA"/>
</dbReference>
<dbReference type="SUPFAM" id="SSF54593">
    <property type="entry name" value="Glyoxalase/Bleomycin resistance protein/Dihydroxybiphenyl dioxygenase"/>
    <property type="match status" value="1"/>
</dbReference>
<dbReference type="Proteomes" id="UP000019666">
    <property type="component" value="Unassembled WGS sequence"/>
</dbReference>